<reference evidence="1" key="1">
    <citation type="submission" date="2022-12" db="EMBL/GenBank/DDBJ databases">
        <authorList>
            <person name="Petersen C."/>
        </authorList>
    </citation>
    <scope>NUCLEOTIDE SEQUENCE</scope>
    <source>
        <strain evidence="1">IBT 17660</strain>
    </source>
</reference>
<gene>
    <name evidence="1" type="ORF">N7530_003768</name>
</gene>
<organism evidence="1 2">
    <name type="scientific">Penicillium desertorum</name>
    <dbReference type="NCBI Taxonomy" id="1303715"/>
    <lineage>
        <taxon>Eukaryota</taxon>
        <taxon>Fungi</taxon>
        <taxon>Dikarya</taxon>
        <taxon>Ascomycota</taxon>
        <taxon>Pezizomycotina</taxon>
        <taxon>Eurotiomycetes</taxon>
        <taxon>Eurotiomycetidae</taxon>
        <taxon>Eurotiales</taxon>
        <taxon>Aspergillaceae</taxon>
        <taxon>Penicillium</taxon>
    </lineage>
</organism>
<dbReference type="OrthoDB" id="3799035at2759"/>
<dbReference type="Proteomes" id="UP001147760">
    <property type="component" value="Unassembled WGS sequence"/>
</dbReference>
<proteinExistence type="predicted"/>
<reference evidence="1" key="2">
    <citation type="journal article" date="2023" name="IMA Fungus">
        <title>Comparative genomic study of the Penicillium genus elucidates a diverse pangenome and 15 lateral gene transfer events.</title>
        <authorList>
            <person name="Petersen C."/>
            <person name="Sorensen T."/>
            <person name="Nielsen M.R."/>
            <person name="Sondergaard T.E."/>
            <person name="Sorensen J.L."/>
            <person name="Fitzpatrick D.A."/>
            <person name="Frisvad J.C."/>
            <person name="Nielsen K.L."/>
        </authorList>
    </citation>
    <scope>NUCLEOTIDE SEQUENCE</scope>
    <source>
        <strain evidence="1">IBT 17660</strain>
    </source>
</reference>
<evidence type="ECO:0008006" key="3">
    <source>
        <dbReference type="Google" id="ProtNLM"/>
    </source>
</evidence>
<dbReference type="EMBL" id="JAPWDO010000003">
    <property type="protein sequence ID" value="KAJ5478259.1"/>
    <property type="molecule type" value="Genomic_DNA"/>
</dbReference>
<comment type="caution">
    <text evidence="1">The sequence shown here is derived from an EMBL/GenBank/DDBJ whole genome shotgun (WGS) entry which is preliminary data.</text>
</comment>
<name>A0A9W9WX28_9EURO</name>
<evidence type="ECO:0000313" key="1">
    <source>
        <dbReference type="EMBL" id="KAJ5478259.1"/>
    </source>
</evidence>
<protein>
    <recommendedName>
        <fullName evidence="3">Reverse transcriptase Ty1/copia-type domain-containing protein</fullName>
    </recommendedName>
</protein>
<accession>A0A9W9WX28</accession>
<evidence type="ECO:0000313" key="2">
    <source>
        <dbReference type="Proteomes" id="UP001147760"/>
    </source>
</evidence>
<dbReference type="AlphaFoldDB" id="A0A9W9WX28"/>
<keyword evidence="2" id="KW-1185">Reference proteome</keyword>
<sequence length="188" mass="21664">MILYIDYHKFIFRILWVLGIPLFDVPKELGSRPRLTLIVLLADLSLIATSPDVLLKLFTAATSKEQYAPSKLKLTDKGFEPNGWKEAMACVERDKWLIAAHKELARHNKNGTWKIIPRIKAKVLKRYLAINVIYGDHREIYLSQADYINQILTRFGLNNCNSVATPMDKRTQLTASQHTTTKHEIKEF</sequence>